<comment type="caution">
    <text evidence="2">The sequence shown here is derived from an EMBL/GenBank/DDBJ whole genome shotgun (WGS) entry which is preliminary data.</text>
</comment>
<evidence type="ECO:0000313" key="2">
    <source>
        <dbReference type="EMBL" id="GKU85966.1"/>
    </source>
</evidence>
<feature type="compositionally biased region" description="Basic and acidic residues" evidence="1">
    <location>
        <begin position="180"/>
        <end position="190"/>
    </location>
</feature>
<reference evidence="2 3" key="1">
    <citation type="journal article" date="2021" name="Commun. Biol.">
        <title>The genome of Shorea leprosula (Dipterocarpaceae) highlights the ecological relevance of drought in aseasonal tropical rainforests.</title>
        <authorList>
            <person name="Ng K.K.S."/>
            <person name="Kobayashi M.J."/>
            <person name="Fawcett J.A."/>
            <person name="Hatakeyama M."/>
            <person name="Paape T."/>
            <person name="Ng C.H."/>
            <person name="Ang C.C."/>
            <person name="Tnah L.H."/>
            <person name="Lee C.T."/>
            <person name="Nishiyama T."/>
            <person name="Sese J."/>
            <person name="O'Brien M.J."/>
            <person name="Copetti D."/>
            <person name="Mohd Noor M.I."/>
            <person name="Ong R.C."/>
            <person name="Putra M."/>
            <person name="Sireger I.Z."/>
            <person name="Indrioko S."/>
            <person name="Kosugi Y."/>
            <person name="Izuno A."/>
            <person name="Isagi Y."/>
            <person name="Lee S.L."/>
            <person name="Shimizu K.K."/>
        </authorList>
    </citation>
    <scope>NUCLEOTIDE SEQUENCE [LARGE SCALE GENOMIC DNA]</scope>
    <source>
        <strain evidence="2">214</strain>
    </source>
</reference>
<evidence type="ECO:0000313" key="3">
    <source>
        <dbReference type="Proteomes" id="UP001054252"/>
    </source>
</evidence>
<name>A0AAV5HHW4_9ROSI</name>
<feature type="region of interest" description="Disordered" evidence="1">
    <location>
        <begin position="162"/>
        <end position="258"/>
    </location>
</feature>
<dbReference type="EMBL" id="BPVZ01000001">
    <property type="protein sequence ID" value="GKU85966.1"/>
    <property type="molecule type" value="Genomic_DNA"/>
</dbReference>
<gene>
    <name evidence="2" type="ORF">SLEP1_g560</name>
</gene>
<sequence>MEKMNGSGGKEYQPMRDQPMKNYRSYAKILTGKGTQQPKKGNELMGLQKIWVATKGADMEGEEIQSEESRLGVARKRMEEELSVGGLSLKSEDVPKSQYFFDEVKDESRDLDWVKESILGSNSHGFECEREGLTEPSEEEDDDMAYNHWQVGGQKEGFFTLNGNKEEKSANSLANGEWGTIDKQKEKSVQEEFNEAIGDCVKSSQVGESTQQMQSKEQEAESTEEKAEVEPAKEKAEAEPAKEKAEAEPAKQKADAEE</sequence>
<proteinExistence type="predicted"/>
<protein>
    <submittedName>
        <fullName evidence="2">Uncharacterized protein</fullName>
    </submittedName>
</protein>
<feature type="compositionally biased region" description="Basic and acidic residues" evidence="1">
    <location>
        <begin position="216"/>
        <end position="258"/>
    </location>
</feature>
<keyword evidence="3" id="KW-1185">Reference proteome</keyword>
<evidence type="ECO:0000256" key="1">
    <source>
        <dbReference type="SAM" id="MobiDB-lite"/>
    </source>
</evidence>
<accession>A0AAV5HHW4</accession>
<dbReference type="AlphaFoldDB" id="A0AAV5HHW4"/>
<feature type="compositionally biased region" description="Polar residues" evidence="1">
    <location>
        <begin position="202"/>
        <end position="213"/>
    </location>
</feature>
<dbReference type="Proteomes" id="UP001054252">
    <property type="component" value="Unassembled WGS sequence"/>
</dbReference>
<organism evidence="2 3">
    <name type="scientific">Rubroshorea leprosula</name>
    <dbReference type="NCBI Taxonomy" id="152421"/>
    <lineage>
        <taxon>Eukaryota</taxon>
        <taxon>Viridiplantae</taxon>
        <taxon>Streptophyta</taxon>
        <taxon>Embryophyta</taxon>
        <taxon>Tracheophyta</taxon>
        <taxon>Spermatophyta</taxon>
        <taxon>Magnoliopsida</taxon>
        <taxon>eudicotyledons</taxon>
        <taxon>Gunneridae</taxon>
        <taxon>Pentapetalae</taxon>
        <taxon>rosids</taxon>
        <taxon>malvids</taxon>
        <taxon>Malvales</taxon>
        <taxon>Dipterocarpaceae</taxon>
        <taxon>Rubroshorea</taxon>
    </lineage>
</organism>